<comment type="caution">
    <text evidence="2">The sequence shown here is derived from an EMBL/GenBank/DDBJ whole genome shotgun (WGS) entry which is preliminary data.</text>
</comment>
<feature type="domain" description="Aminotransferase class V" evidence="1">
    <location>
        <begin position="162"/>
        <end position="437"/>
    </location>
</feature>
<dbReference type="PANTHER" id="PTHR14237">
    <property type="entry name" value="MOLYBDOPTERIN COFACTOR SULFURASE MOSC"/>
    <property type="match status" value="1"/>
</dbReference>
<proteinExistence type="predicted"/>
<dbReference type="PANTHER" id="PTHR14237:SF80">
    <property type="entry name" value="MOLYBDENUM COFACTOR SULFURASE"/>
    <property type="match status" value="1"/>
</dbReference>
<dbReference type="EMBL" id="JAACJO010000070">
    <property type="protein sequence ID" value="KAF5344198.1"/>
    <property type="molecule type" value="Genomic_DNA"/>
</dbReference>
<protein>
    <recommendedName>
        <fullName evidence="1">Aminotransferase class V domain-containing protein</fullName>
    </recommendedName>
</protein>
<evidence type="ECO:0000313" key="2">
    <source>
        <dbReference type="EMBL" id="KAF5344198.1"/>
    </source>
</evidence>
<dbReference type="Pfam" id="PF00266">
    <property type="entry name" value="Aminotran_5"/>
    <property type="match status" value="1"/>
</dbReference>
<dbReference type="OrthoDB" id="10264306at2759"/>
<dbReference type="SUPFAM" id="SSF53383">
    <property type="entry name" value="PLP-dependent transferases"/>
    <property type="match status" value="1"/>
</dbReference>
<dbReference type="GO" id="GO:0043545">
    <property type="term" value="P:molybdopterin cofactor metabolic process"/>
    <property type="evidence" value="ECO:0007669"/>
    <property type="project" value="TreeGrafter"/>
</dbReference>
<accession>A0A8H5CNM9</accession>
<gene>
    <name evidence="2" type="ORF">D9756_011330</name>
</gene>
<dbReference type="GO" id="GO:0008265">
    <property type="term" value="F:molybdenum cofactor sulfurtransferase activity"/>
    <property type="evidence" value="ECO:0007669"/>
    <property type="project" value="TreeGrafter"/>
</dbReference>
<keyword evidence="3" id="KW-1185">Reference proteome</keyword>
<dbReference type="Gene3D" id="3.40.640.10">
    <property type="entry name" value="Type I PLP-dependent aspartate aminotransferase-like (Major domain)"/>
    <property type="match status" value="1"/>
</dbReference>
<dbReference type="InterPro" id="IPR000192">
    <property type="entry name" value="Aminotrans_V_dom"/>
</dbReference>
<dbReference type="InterPro" id="IPR015421">
    <property type="entry name" value="PyrdxlP-dep_Trfase_major"/>
</dbReference>
<reference evidence="2 3" key="1">
    <citation type="journal article" date="2020" name="ISME J.">
        <title>Uncovering the hidden diversity of litter-decomposition mechanisms in mushroom-forming fungi.</title>
        <authorList>
            <person name="Floudas D."/>
            <person name="Bentzer J."/>
            <person name="Ahren D."/>
            <person name="Johansson T."/>
            <person name="Persson P."/>
            <person name="Tunlid A."/>
        </authorList>
    </citation>
    <scope>NUCLEOTIDE SEQUENCE [LARGE SCALE GENOMIC DNA]</scope>
    <source>
        <strain evidence="2 3">CBS 146.42</strain>
    </source>
</reference>
<evidence type="ECO:0000313" key="3">
    <source>
        <dbReference type="Proteomes" id="UP000559027"/>
    </source>
</evidence>
<dbReference type="AlphaFoldDB" id="A0A8H5CNM9"/>
<sequence length="609" mass="67340">MRNTGYPIREVTPLFLGFHGITQILSVFEHLLATTKNRRAIPMGNITSSASPVPVDPPPYESRRRLSMLSRLVGFNPLTDKGTTETLRLLGEDKAYYGDQLKPTVLPVAYPHSPNFTHDEPHSAAQSFAEFLQKYPEYALTAPLDTLRATQYTRLAHRGDTFVDFASTGLYPEMLTTTHTRFLNENLLSNMGGKSHSAQRSIRYTEEARRTALKFFGAPEDEYGLVLTPNGTAGLKLVGEAFPFAPGGSYVLSADSHDSVNGVRQYALDKGATVVYIPSPRLGGLDPATARVLLDKHAPKHSGAKALFVLTVQSNVTNSKMDISLIKYAAERGYSTMVDPVALVPTAPFSLSESGADAMTVSFSKMFGYSTGLGALIAKKTFLRDILKRPYFAGGDFVQVPGPILIRSKDPHSQFEDGSMNYIMTRCITQGLNFLSSYQPYTGIRISTIIHYMWEIVPTIVHDSGNRRRVAEIVSRPPSPRVTEVGKYAETGSITALLFYDNQNNLLPLSFIEFVAVKTNIALRVGLAANSGGVAAMTGIQKELEELDPNIGSKEEIERQLGRELGVVRISWGLISNFQDVWNVLHFIRLIGTEKAKDQLWEEYCKDRR</sequence>
<dbReference type="Proteomes" id="UP000559027">
    <property type="component" value="Unassembled WGS sequence"/>
</dbReference>
<evidence type="ECO:0000259" key="1">
    <source>
        <dbReference type="Pfam" id="PF00266"/>
    </source>
</evidence>
<name>A0A8H5CNM9_9AGAR</name>
<dbReference type="InterPro" id="IPR015424">
    <property type="entry name" value="PyrdxlP-dep_Trfase"/>
</dbReference>
<organism evidence="2 3">
    <name type="scientific">Leucocoprinus leucothites</name>
    <dbReference type="NCBI Taxonomy" id="201217"/>
    <lineage>
        <taxon>Eukaryota</taxon>
        <taxon>Fungi</taxon>
        <taxon>Dikarya</taxon>
        <taxon>Basidiomycota</taxon>
        <taxon>Agaricomycotina</taxon>
        <taxon>Agaricomycetes</taxon>
        <taxon>Agaricomycetidae</taxon>
        <taxon>Agaricales</taxon>
        <taxon>Agaricineae</taxon>
        <taxon>Agaricaceae</taxon>
        <taxon>Leucocoprinus</taxon>
    </lineage>
</organism>